<keyword evidence="2" id="KW-1185">Reference proteome</keyword>
<sequence length="70" mass="7687">MQKASCGHWMNEHSKETCNAPGCRVKWVICKNGSHHGVPGHYWVICRKCPTHKDTGNPVADSDAVDITGV</sequence>
<gene>
    <name evidence="1" type="ORF">AOQ84DRAFT_339534</name>
</gene>
<organism evidence="1 2">
    <name type="scientific">Glonium stellatum</name>
    <dbReference type="NCBI Taxonomy" id="574774"/>
    <lineage>
        <taxon>Eukaryota</taxon>
        <taxon>Fungi</taxon>
        <taxon>Dikarya</taxon>
        <taxon>Ascomycota</taxon>
        <taxon>Pezizomycotina</taxon>
        <taxon>Dothideomycetes</taxon>
        <taxon>Pleosporomycetidae</taxon>
        <taxon>Gloniales</taxon>
        <taxon>Gloniaceae</taxon>
        <taxon>Glonium</taxon>
    </lineage>
</organism>
<evidence type="ECO:0000313" key="2">
    <source>
        <dbReference type="Proteomes" id="UP000250140"/>
    </source>
</evidence>
<accession>A0A8E2F2L9</accession>
<dbReference type="EMBL" id="KV749541">
    <property type="protein sequence ID" value="OCL08996.1"/>
    <property type="molecule type" value="Genomic_DNA"/>
</dbReference>
<name>A0A8E2F2L9_9PEZI</name>
<dbReference type="Proteomes" id="UP000250140">
    <property type="component" value="Unassembled WGS sequence"/>
</dbReference>
<protein>
    <submittedName>
        <fullName evidence="1">Uncharacterized protein</fullName>
    </submittedName>
</protein>
<proteinExistence type="predicted"/>
<evidence type="ECO:0000313" key="1">
    <source>
        <dbReference type="EMBL" id="OCL08996.1"/>
    </source>
</evidence>
<dbReference type="AlphaFoldDB" id="A0A8E2F2L9"/>
<reference evidence="1 2" key="1">
    <citation type="journal article" date="2016" name="Nat. Commun.">
        <title>Ectomycorrhizal ecology is imprinted in the genome of the dominant symbiotic fungus Cenococcum geophilum.</title>
        <authorList>
            <consortium name="DOE Joint Genome Institute"/>
            <person name="Peter M."/>
            <person name="Kohler A."/>
            <person name="Ohm R.A."/>
            <person name="Kuo A."/>
            <person name="Krutzmann J."/>
            <person name="Morin E."/>
            <person name="Arend M."/>
            <person name="Barry K.W."/>
            <person name="Binder M."/>
            <person name="Choi C."/>
            <person name="Clum A."/>
            <person name="Copeland A."/>
            <person name="Grisel N."/>
            <person name="Haridas S."/>
            <person name="Kipfer T."/>
            <person name="LaButti K."/>
            <person name="Lindquist E."/>
            <person name="Lipzen A."/>
            <person name="Maire R."/>
            <person name="Meier B."/>
            <person name="Mihaltcheva S."/>
            <person name="Molinier V."/>
            <person name="Murat C."/>
            <person name="Poggeler S."/>
            <person name="Quandt C.A."/>
            <person name="Sperisen C."/>
            <person name="Tritt A."/>
            <person name="Tisserant E."/>
            <person name="Crous P.W."/>
            <person name="Henrissat B."/>
            <person name="Nehls U."/>
            <person name="Egli S."/>
            <person name="Spatafora J.W."/>
            <person name="Grigoriev I.V."/>
            <person name="Martin F.M."/>
        </authorList>
    </citation>
    <scope>NUCLEOTIDE SEQUENCE [LARGE SCALE GENOMIC DNA]</scope>
    <source>
        <strain evidence="1 2">CBS 207.34</strain>
    </source>
</reference>